<dbReference type="EMBL" id="GEFM01006714">
    <property type="protein sequence ID" value="JAP69082.1"/>
    <property type="molecule type" value="mRNA"/>
</dbReference>
<dbReference type="AlphaFoldDB" id="A0A131XRT7"/>
<keyword evidence="1" id="KW-1133">Transmembrane helix</keyword>
<proteinExistence type="evidence at transcript level"/>
<accession>A0A131XRT7</accession>
<feature type="transmembrane region" description="Helical" evidence="1">
    <location>
        <begin position="7"/>
        <end position="27"/>
    </location>
</feature>
<evidence type="ECO:0000313" key="2">
    <source>
        <dbReference type="EMBL" id="JAP69082.1"/>
    </source>
</evidence>
<name>A0A131XRT7_IXORI</name>
<evidence type="ECO:0000256" key="1">
    <source>
        <dbReference type="SAM" id="Phobius"/>
    </source>
</evidence>
<reference evidence="2" key="1">
    <citation type="submission" date="2016-02" db="EMBL/GenBank/DDBJ databases">
        <title>RNAseq analyses of the midgut from blood- or serum-fed Ixodes ricinus ticks.</title>
        <authorList>
            <person name="Perner J."/>
            <person name="Provaznik J."/>
            <person name="Schrenkova J."/>
            <person name="Urbanova V."/>
            <person name="Ribeiro J.M."/>
            <person name="Kopacek P."/>
        </authorList>
    </citation>
    <scope>NUCLEOTIDE SEQUENCE</scope>
    <source>
        <tissue evidence="2">Gut</tissue>
    </source>
</reference>
<keyword evidence="1" id="KW-0812">Transmembrane</keyword>
<keyword evidence="1" id="KW-0472">Membrane</keyword>
<protein>
    <submittedName>
        <fullName evidence="2">Putative conserved plasma membrane protein</fullName>
    </submittedName>
</protein>
<feature type="transmembrane region" description="Helical" evidence="1">
    <location>
        <begin position="56"/>
        <end position="78"/>
    </location>
</feature>
<sequence>MRFHQRAAWVALSIYLCAGFFCVQPLLRLTDCGALVSIRASRPSSGRFSWARAENVPVVVVAVVAALLYVQGFALLLACTRTDARARIAKTVFPFVLCTFWKWLRRKDDVAAMASEGYVEPLVFL</sequence>
<organism evidence="2">
    <name type="scientific">Ixodes ricinus</name>
    <name type="common">Common tick</name>
    <name type="synonym">Acarus ricinus</name>
    <dbReference type="NCBI Taxonomy" id="34613"/>
    <lineage>
        <taxon>Eukaryota</taxon>
        <taxon>Metazoa</taxon>
        <taxon>Ecdysozoa</taxon>
        <taxon>Arthropoda</taxon>
        <taxon>Chelicerata</taxon>
        <taxon>Arachnida</taxon>
        <taxon>Acari</taxon>
        <taxon>Parasitiformes</taxon>
        <taxon>Ixodida</taxon>
        <taxon>Ixodoidea</taxon>
        <taxon>Ixodidae</taxon>
        <taxon>Ixodinae</taxon>
        <taxon>Ixodes</taxon>
    </lineage>
</organism>